<keyword evidence="3" id="KW-1185">Reference proteome</keyword>
<feature type="compositionally biased region" description="Acidic residues" evidence="1">
    <location>
        <begin position="144"/>
        <end position="154"/>
    </location>
</feature>
<dbReference type="AlphaFoldDB" id="S8CN47"/>
<dbReference type="InterPro" id="IPR018247">
    <property type="entry name" value="EF_Hand_1_Ca_BS"/>
</dbReference>
<feature type="compositionally biased region" description="Basic residues" evidence="1">
    <location>
        <begin position="421"/>
        <end position="430"/>
    </location>
</feature>
<feature type="region of interest" description="Disordered" evidence="1">
    <location>
        <begin position="340"/>
        <end position="362"/>
    </location>
</feature>
<feature type="region of interest" description="Disordered" evidence="1">
    <location>
        <begin position="223"/>
        <end position="247"/>
    </location>
</feature>
<feature type="region of interest" description="Disordered" evidence="1">
    <location>
        <begin position="137"/>
        <end position="171"/>
    </location>
</feature>
<feature type="region of interest" description="Disordered" evidence="1">
    <location>
        <begin position="394"/>
        <end position="469"/>
    </location>
</feature>
<feature type="compositionally biased region" description="Basic and acidic residues" evidence="1">
    <location>
        <begin position="52"/>
        <end position="67"/>
    </location>
</feature>
<feature type="region of interest" description="Disordered" evidence="1">
    <location>
        <begin position="29"/>
        <end position="106"/>
    </location>
</feature>
<evidence type="ECO:0000313" key="3">
    <source>
        <dbReference type="Proteomes" id="UP000015453"/>
    </source>
</evidence>
<dbReference type="PROSITE" id="PS00018">
    <property type="entry name" value="EF_HAND_1"/>
    <property type="match status" value="1"/>
</dbReference>
<feature type="compositionally biased region" description="Low complexity" evidence="1">
    <location>
        <begin position="407"/>
        <end position="420"/>
    </location>
</feature>
<feature type="compositionally biased region" description="Low complexity" evidence="1">
    <location>
        <begin position="452"/>
        <end position="463"/>
    </location>
</feature>
<sequence length="484" mass="51051">MFRPLLSSVPSSTFYAGKGTTLLHHHSSLASRNSSIATSSNASSDQGTSGAHDIEGRQNPDDVSRIPDDDDDDDGVFVVDRVDDVSDRGEEDDDDNGGGNISESEVCSKCRRGLPSVELIAEGDQWLCQKCRSSESNPAATETVEADQCPDDGGELGHERKESSLNLSPVPNVDIQEGKGISLLLLKRSSSAQGCIVPSRSYTASNTSYDDFSYSRSSISMSSSLDLGRQTASRLRRQPSGSKSDVENYGYANYERCSGSSTSGASGNVMSGSLEDGFRVTTAAAASGGGGKDIRVHDQSLNSEAESTCTDVGSGTICKTATDEPSPLEEATMSIQGEEGDRRIGEEPDVSDEATAIPSKSRTLEDATDVILLCSSIVHEIAYNAANIAMNRESSPAGGVPRPPPAAALLFPSPRTTSSGRRSKKTRPRKSVVSESKSPQSVLGEKKEAGRRISSSSSSPPRIVGSTTTVIPPKLESKCNCSIM</sequence>
<dbReference type="Proteomes" id="UP000015453">
    <property type="component" value="Unassembled WGS sequence"/>
</dbReference>
<dbReference type="OrthoDB" id="1929779at2759"/>
<protein>
    <submittedName>
        <fullName evidence="2">Uncharacterized protein</fullName>
    </submittedName>
</protein>
<comment type="caution">
    <text evidence="2">The sequence shown here is derived from an EMBL/GenBank/DDBJ whole genome shotgun (WGS) entry which is preliminary data.</text>
</comment>
<evidence type="ECO:0000256" key="1">
    <source>
        <dbReference type="SAM" id="MobiDB-lite"/>
    </source>
</evidence>
<evidence type="ECO:0000313" key="2">
    <source>
        <dbReference type="EMBL" id="EPS68150.1"/>
    </source>
</evidence>
<proteinExistence type="predicted"/>
<accession>S8CN47</accession>
<gene>
    <name evidence="2" type="ORF">M569_06624</name>
</gene>
<organism evidence="2 3">
    <name type="scientific">Genlisea aurea</name>
    <dbReference type="NCBI Taxonomy" id="192259"/>
    <lineage>
        <taxon>Eukaryota</taxon>
        <taxon>Viridiplantae</taxon>
        <taxon>Streptophyta</taxon>
        <taxon>Embryophyta</taxon>
        <taxon>Tracheophyta</taxon>
        <taxon>Spermatophyta</taxon>
        <taxon>Magnoliopsida</taxon>
        <taxon>eudicotyledons</taxon>
        <taxon>Gunneridae</taxon>
        <taxon>Pentapetalae</taxon>
        <taxon>asterids</taxon>
        <taxon>lamiids</taxon>
        <taxon>Lamiales</taxon>
        <taxon>Lentibulariaceae</taxon>
        <taxon>Genlisea</taxon>
    </lineage>
</organism>
<reference evidence="2 3" key="1">
    <citation type="journal article" date="2013" name="BMC Genomics">
        <title>The miniature genome of a carnivorous plant Genlisea aurea contains a low number of genes and short non-coding sequences.</title>
        <authorList>
            <person name="Leushkin E.V."/>
            <person name="Sutormin R.A."/>
            <person name="Nabieva E.R."/>
            <person name="Penin A.A."/>
            <person name="Kondrashov A.S."/>
            <person name="Logacheva M.D."/>
        </authorList>
    </citation>
    <scope>NUCLEOTIDE SEQUENCE [LARGE SCALE GENOMIC DNA]</scope>
</reference>
<dbReference type="EMBL" id="AUSU01002759">
    <property type="protein sequence ID" value="EPS68150.1"/>
    <property type="molecule type" value="Genomic_DNA"/>
</dbReference>
<feature type="compositionally biased region" description="Low complexity" evidence="1">
    <location>
        <begin position="29"/>
        <end position="44"/>
    </location>
</feature>
<name>S8CN47_9LAMI</name>